<accession>A0A316YX76</accession>
<feature type="compositionally biased region" description="Basic and acidic residues" evidence="1">
    <location>
        <begin position="158"/>
        <end position="178"/>
    </location>
</feature>
<evidence type="ECO:0000313" key="2">
    <source>
        <dbReference type="EMBL" id="PWN92395.1"/>
    </source>
</evidence>
<dbReference type="GeneID" id="37047695"/>
<feature type="compositionally biased region" description="Basic and acidic residues" evidence="1">
    <location>
        <begin position="328"/>
        <end position="347"/>
    </location>
</feature>
<dbReference type="InParanoid" id="A0A316YX76"/>
<keyword evidence="3" id="KW-1185">Reference proteome</keyword>
<feature type="compositionally biased region" description="Polar residues" evidence="1">
    <location>
        <begin position="108"/>
        <end position="125"/>
    </location>
</feature>
<evidence type="ECO:0000313" key="3">
    <source>
        <dbReference type="Proteomes" id="UP000245768"/>
    </source>
</evidence>
<organism evidence="2 3">
    <name type="scientific">Acaromyces ingoldii</name>
    <dbReference type="NCBI Taxonomy" id="215250"/>
    <lineage>
        <taxon>Eukaryota</taxon>
        <taxon>Fungi</taxon>
        <taxon>Dikarya</taxon>
        <taxon>Basidiomycota</taxon>
        <taxon>Ustilaginomycotina</taxon>
        <taxon>Exobasidiomycetes</taxon>
        <taxon>Exobasidiales</taxon>
        <taxon>Cryptobasidiaceae</taxon>
        <taxon>Acaromyces</taxon>
    </lineage>
</organism>
<proteinExistence type="predicted"/>
<feature type="region of interest" description="Disordered" evidence="1">
    <location>
        <begin position="233"/>
        <end position="259"/>
    </location>
</feature>
<name>A0A316YX76_9BASI</name>
<feature type="region of interest" description="Disordered" evidence="1">
    <location>
        <begin position="291"/>
        <end position="362"/>
    </location>
</feature>
<gene>
    <name evidence="2" type="ORF">FA10DRAFT_91581</name>
</gene>
<dbReference type="AlphaFoldDB" id="A0A316YX76"/>
<reference evidence="2" key="1">
    <citation type="journal article" date="2018" name="Mol. Biol. Evol.">
        <title>Broad Genomic Sampling Reveals a Smut Pathogenic Ancestry of the Fungal Clade Ustilaginomycotina.</title>
        <authorList>
            <person name="Kijpornyongpan T."/>
            <person name="Mondo S.J."/>
            <person name="Barry K."/>
            <person name="Sandor L."/>
            <person name="Lee J."/>
            <person name="Lipzen A."/>
            <person name="Pangilinan J."/>
            <person name="LaButti K."/>
            <person name="Hainaut M."/>
            <person name="Henrissat B."/>
            <person name="Grigoriev I.V."/>
            <person name="Spatafora J.W."/>
            <person name="Aime M.C."/>
        </authorList>
    </citation>
    <scope>NUCLEOTIDE SEQUENCE [LARGE SCALE GENOMIC DNA]</scope>
    <source>
        <strain evidence="2">MCA 4198</strain>
    </source>
</reference>
<feature type="compositionally biased region" description="Basic and acidic residues" evidence="1">
    <location>
        <begin position="291"/>
        <end position="301"/>
    </location>
</feature>
<dbReference type="RefSeq" id="XP_025379593.1">
    <property type="nucleotide sequence ID" value="XM_025525779.1"/>
</dbReference>
<feature type="region of interest" description="Disordered" evidence="1">
    <location>
        <begin position="94"/>
        <end position="185"/>
    </location>
</feature>
<dbReference type="Proteomes" id="UP000245768">
    <property type="component" value="Unassembled WGS sequence"/>
</dbReference>
<dbReference type="EMBL" id="KZ819635">
    <property type="protein sequence ID" value="PWN92395.1"/>
    <property type="molecule type" value="Genomic_DNA"/>
</dbReference>
<sequence>MQIRHRGRKVALVFLTSDNIQTCRYRRCRFEFHSAKDAHAFLDLISAFAIVDTDRFTRRKARPDRDSPVLDQGRHLSVNLHRSSLQEPLRTLQAHSSTCSQEPAYHAETQSDISELSAPSSQAHSDISRASSKLLLSRSQDGESQGDVDIVPTNDLQDCVRDEKSDNERRSALEDTERAPLNIPKGSHDLLAERSRARGFLNVSQCFIDSVQAHRPDQESLREAATDDFVLNGDRCPDKSTPVDAQDETPKDTTEEEGAIDAFEIDPGYNKLQGGMPSRVILSDAIAKRSLDGAEATEERKDRKRARSSPSLESTAFDWENAISSRSDGSDVHPSKKRKIVDERPISTDEPAQSAEEPVRGSLVCEPRVSLLTRVPLRTS</sequence>
<evidence type="ECO:0000256" key="1">
    <source>
        <dbReference type="SAM" id="MobiDB-lite"/>
    </source>
</evidence>
<feature type="compositionally biased region" description="Low complexity" evidence="1">
    <location>
        <begin position="128"/>
        <end position="139"/>
    </location>
</feature>
<protein>
    <submittedName>
        <fullName evidence="2">Uncharacterized protein</fullName>
    </submittedName>
</protein>